<reference evidence="1" key="1">
    <citation type="submission" date="2023-04" db="EMBL/GenBank/DDBJ databases">
        <title>Draft Genome sequencing of Naganishia species isolated from polar environments using Oxford Nanopore Technology.</title>
        <authorList>
            <person name="Leo P."/>
            <person name="Venkateswaran K."/>
        </authorList>
    </citation>
    <scope>NUCLEOTIDE SEQUENCE</scope>
    <source>
        <strain evidence="1">MNA-CCFEE 5262</strain>
    </source>
</reference>
<evidence type="ECO:0000313" key="2">
    <source>
        <dbReference type="Proteomes" id="UP001230649"/>
    </source>
</evidence>
<name>A0ACC2UWG8_9TREE</name>
<sequence>MLTSHRCNCVRDASYPILSYLTPSPTLSFDPPCSIFSDSAPVILELGSGQSLASLHLLSELHRLGNCRKNEEEREGKRAEVYLTDLEGVIPLVEENVERWRRKIRQNGSACFDALKQDAPDTTVQREAYVDVHAHPLPWGDTAAADRLLATSGKVNMGITHILMIDLIYFPHLYPLLMSTLLQITQPPFCVIDPGPRESEDGTTGPEIILSYKSRSLEFEEPFFHSFQRYFRMTPLLSRPRREAGKKEDERNDLEAGKDGAEWRVHGREEGVFTYICRRWRDTLPNSTAPEQVAEEDGGLQGGVMRKGGTWGWEEAQLSAIEWD</sequence>
<evidence type="ECO:0000313" key="1">
    <source>
        <dbReference type="EMBL" id="KAJ9090961.1"/>
    </source>
</evidence>
<gene>
    <name evidence="1" type="ORF">QFC20_007772</name>
</gene>
<comment type="caution">
    <text evidence="1">The sequence shown here is derived from an EMBL/GenBank/DDBJ whole genome shotgun (WGS) entry which is preliminary data.</text>
</comment>
<dbReference type="EMBL" id="JASBWS010000218">
    <property type="protein sequence ID" value="KAJ9090961.1"/>
    <property type="molecule type" value="Genomic_DNA"/>
</dbReference>
<accession>A0ACC2UWG8</accession>
<protein>
    <submittedName>
        <fullName evidence="1">Uncharacterized protein</fullName>
    </submittedName>
</protein>
<proteinExistence type="predicted"/>
<keyword evidence="2" id="KW-1185">Reference proteome</keyword>
<organism evidence="1 2">
    <name type="scientific">Naganishia adeliensis</name>
    <dbReference type="NCBI Taxonomy" id="92952"/>
    <lineage>
        <taxon>Eukaryota</taxon>
        <taxon>Fungi</taxon>
        <taxon>Dikarya</taxon>
        <taxon>Basidiomycota</taxon>
        <taxon>Agaricomycotina</taxon>
        <taxon>Tremellomycetes</taxon>
        <taxon>Filobasidiales</taxon>
        <taxon>Filobasidiaceae</taxon>
        <taxon>Naganishia</taxon>
    </lineage>
</organism>
<dbReference type="Proteomes" id="UP001230649">
    <property type="component" value="Unassembled WGS sequence"/>
</dbReference>